<evidence type="ECO:0000313" key="2">
    <source>
        <dbReference type="EMBL" id="JAG05773.1"/>
    </source>
</evidence>
<proteinExistence type="predicted"/>
<dbReference type="EMBL" id="GBHO01037831">
    <property type="protein sequence ID" value="JAG05773.1"/>
    <property type="molecule type" value="Transcribed_RNA"/>
</dbReference>
<dbReference type="PANTHER" id="PTHR11439">
    <property type="entry name" value="GAG-POL-RELATED RETROTRANSPOSON"/>
    <property type="match status" value="1"/>
</dbReference>
<reference evidence="2" key="2">
    <citation type="submission" date="2014-07" db="EMBL/GenBank/DDBJ databases">
        <authorList>
            <person name="Hull J."/>
        </authorList>
    </citation>
    <scope>NUCLEOTIDE SEQUENCE</scope>
</reference>
<dbReference type="EMBL" id="GBHO01037835">
    <property type="protein sequence ID" value="JAG05769.1"/>
    <property type="molecule type" value="Transcribed_RNA"/>
</dbReference>
<sequence length="173" mass="19214">MYISQQAFTRSIINKFGLANAKIANTPMAAKDSEGKKMVGEESSESVPYRQAIGSLLYLQNCTRPDITYAENVLSLGQSNLDESDWSRVKRVIKYLRGTLNYGLMYRGGGESIVCYPDASLGINDEMGQSTSDFVIALFYDVIGRRTRKQNLVVLFSAEAEFVEMSLACSLCM</sequence>
<dbReference type="AlphaFoldDB" id="A0A0A9WGW7"/>
<gene>
    <name evidence="2" type="primary">GIP_31</name>
    <name evidence="1" type="synonym">GIP_32</name>
    <name evidence="2" type="ORF">CM83_52767</name>
    <name evidence="1" type="ORF">CM83_52769</name>
</gene>
<accession>A0A0A9WGW7</accession>
<protein>
    <submittedName>
        <fullName evidence="2">Copia protein</fullName>
    </submittedName>
</protein>
<reference evidence="2" key="1">
    <citation type="journal article" date="2014" name="PLoS ONE">
        <title>Transcriptome-Based Identification of ABC Transporters in the Western Tarnished Plant Bug Lygus hesperus.</title>
        <authorList>
            <person name="Hull J.J."/>
            <person name="Chaney K."/>
            <person name="Geib S.M."/>
            <person name="Fabrick J.A."/>
            <person name="Brent C.S."/>
            <person name="Walsh D."/>
            <person name="Lavine L.C."/>
        </authorList>
    </citation>
    <scope>NUCLEOTIDE SEQUENCE</scope>
</reference>
<organism evidence="2">
    <name type="scientific">Lygus hesperus</name>
    <name type="common">Western plant bug</name>
    <dbReference type="NCBI Taxonomy" id="30085"/>
    <lineage>
        <taxon>Eukaryota</taxon>
        <taxon>Metazoa</taxon>
        <taxon>Ecdysozoa</taxon>
        <taxon>Arthropoda</taxon>
        <taxon>Hexapoda</taxon>
        <taxon>Insecta</taxon>
        <taxon>Pterygota</taxon>
        <taxon>Neoptera</taxon>
        <taxon>Paraneoptera</taxon>
        <taxon>Hemiptera</taxon>
        <taxon>Heteroptera</taxon>
        <taxon>Panheteroptera</taxon>
        <taxon>Cimicomorpha</taxon>
        <taxon>Miridae</taxon>
        <taxon>Mirini</taxon>
        <taxon>Lygus</taxon>
    </lineage>
</organism>
<name>A0A0A9WGW7_LYGHE</name>
<evidence type="ECO:0000313" key="1">
    <source>
        <dbReference type="EMBL" id="JAG05769.1"/>
    </source>
</evidence>